<evidence type="ECO:0000313" key="17">
    <source>
        <dbReference type="EMBL" id="CAE2204758.1"/>
    </source>
</evidence>
<proteinExistence type="inferred from homology"/>
<dbReference type="AlphaFoldDB" id="A0A7S4HNQ3"/>
<name>A0A7S4HNQ3_9STRA</name>
<comment type="pathway">
    <text evidence="3">Protein modification; protein glycosylation.</text>
</comment>
<evidence type="ECO:0000256" key="2">
    <source>
        <dbReference type="ARBA" id="ARBA00004323"/>
    </source>
</evidence>
<dbReference type="PANTHER" id="PTHR11214">
    <property type="entry name" value="BETA-1,3-N-ACETYLGLUCOSAMINYLTRANSFERASE"/>
    <property type="match status" value="1"/>
</dbReference>
<keyword evidence="8" id="KW-0256">Endoplasmic reticulum</keyword>
<evidence type="ECO:0000256" key="3">
    <source>
        <dbReference type="ARBA" id="ARBA00004922"/>
    </source>
</evidence>
<keyword evidence="12" id="KW-0472">Membrane</keyword>
<dbReference type="GO" id="GO:0016758">
    <property type="term" value="F:hexosyltransferase activity"/>
    <property type="evidence" value="ECO:0007669"/>
    <property type="project" value="InterPro"/>
</dbReference>
<dbReference type="GO" id="GO:0008194">
    <property type="term" value="F:UDP-glycosyltransferase activity"/>
    <property type="evidence" value="ECO:0007669"/>
    <property type="project" value="TreeGrafter"/>
</dbReference>
<comment type="similarity">
    <text evidence="4 15">Belongs to the glycosyltransferase 31 family.</text>
</comment>
<gene>
    <name evidence="17" type="ORF">OAUR00152_LOCUS2193</name>
</gene>
<evidence type="ECO:0000256" key="8">
    <source>
        <dbReference type="ARBA" id="ARBA00022824"/>
    </source>
</evidence>
<evidence type="ECO:0000256" key="7">
    <source>
        <dbReference type="ARBA" id="ARBA00022692"/>
    </source>
</evidence>
<comment type="catalytic activity">
    <reaction evidence="14">
        <text>3-O-(N-acetyl-beta-D-glucosaminyl-(1-&gt;4)-alpha-D-mannosyl)-L-threonyl-[protein] + UDP-N-acetyl-alpha-D-galactosamine = 3-O-[beta-D-GalNAc-(1-&gt;3)-beta-D-GlcNAc-(1-&gt;4)-alpha-D-Man]-L-Thr-[protein] + UDP + H(+)</text>
        <dbReference type="Rhea" id="RHEA:37667"/>
        <dbReference type="Rhea" id="RHEA-COMP:13308"/>
        <dbReference type="Rhea" id="RHEA-COMP:13618"/>
        <dbReference type="ChEBI" id="CHEBI:15378"/>
        <dbReference type="ChEBI" id="CHEBI:58223"/>
        <dbReference type="ChEBI" id="CHEBI:67138"/>
        <dbReference type="ChEBI" id="CHEBI:136709"/>
        <dbReference type="ChEBI" id="CHEBI:137540"/>
        <dbReference type="EC" id="2.4.1.313"/>
    </reaction>
</comment>
<dbReference type="PANTHER" id="PTHR11214:SF219">
    <property type="entry name" value="UDP-GALNAC:BETA-1,3-N-ACETYLGALACTOSAMINYLTRANSFERASE 2"/>
    <property type="match status" value="1"/>
</dbReference>
<dbReference type="Pfam" id="PF01762">
    <property type="entry name" value="Galactosyl_T"/>
    <property type="match status" value="1"/>
</dbReference>
<dbReference type="EMBL" id="HBKQ01003217">
    <property type="protein sequence ID" value="CAE2204758.1"/>
    <property type="molecule type" value="Transcribed_RNA"/>
</dbReference>
<feature type="region of interest" description="Disordered" evidence="16">
    <location>
        <begin position="72"/>
        <end position="104"/>
    </location>
</feature>
<keyword evidence="7" id="KW-0812">Transmembrane</keyword>
<evidence type="ECO:0000256" key="10">
    <source>
        <dbReference type="ARBA" id="ARBA00022989"/>
    </source>
</evidence>
<dbReference type="InterPro" id="IPR002659">
    <property type="entry name" value="Glyco_trans_31"/>
</dbReference>
<keyword evidence="11 15" id="KW-0333">Golgi apparatus</keyword>
<evidence type="ECO:0000256" key="6">
    <source>
        <dbReference type="ARBA" id="ARBA00022679"/>
    </source>
</evidence>
<evidence type="ECO:0000256" key="16">
    <source>
        <dbReference type="SAM" id="MobiDB-lite"/>
    </source>
</evidence>
<evidence type="ECO:0000256" key="15">
    <source>
        <dbReference type="RuleBase" id="RU363063"/>
    </source>
</evidence>
<keyword evidence="6" id="KW-0808">Transferase</keyword>
<keyword evidence="10" id="KW-1133">Transmembrane helix</keyword>
<keyword evidence="13" id="KW-0325">Glycoprotein</keyword>
<evidence type="ECO:0000256" key="4">
    <source>
        <dbReference type="ARBA" id="ARBA00008661"/>
    </source>
</evidence>
<sequence length="417" mass="47494">MSISPVCKVLSIIAVTAFQINLALWVHGKIFDLSDPEKLFIAPTEKKFRSKHRRKEGGASAIEKKGSLRAEEGYSFDGGRRGKGKGKNSHGTTRGDRASYKQSFKRSTENRVALAELCKFRKKEILVQNTDGGMKKSLESLEDARVFTRQEAEFEGGQGLVNIVDKRKKSADAHEIIVFVMTSRFHFATREVIRRTWAKGNSNVYFVIGSRCDIPPSQRMEYTCDRKRPESNSSTSEIAEWESFTEKEDALLEEEQSVHHDLVFVPVVDVYRALPQKLKESYEWGTKHTDAEWFVKIDDDMFIDVGELETYLSGKEFDSDTPTVVGKIAFSYGVLRTGKWTELIYEDDKYPPFPLGSKGHSVSRPIAEFVTENMDSLFNYQGEDTSLGIWLDESHLKKEVQWIASTHFISNHQNCNN</sequence>
<evidence type="ECO:0000256" key="12">
    <source>
        <dbReference type="ARBA" id="ARBA00023136"/>
    </source>
</evidence>
<dbReference type="GO" id="GO:0006493">
    <property type="term" value="P:protein O-linked glycosylation"/>
    <property type="evidence" value="ECO:0007669"/>
    <property type="project" value="TreeGrafter"/>
</dbReference>
<evidence type="ECO:0000256" key="1">
    <source>
        <dbReference type="ARBA" id="ARBA00004240"/>
    </source>
</evidence>
<keyword evidence="5 15" id="KW-0328">Glycosyltransferase</keyword>
<dbReference type="EC" id="2.4.1.-" evidence="15"/>
<reference evidence="17" key="1">
    <citation type="submission" date="2021-01" db="EMBL/GenBank/DDBJ databases">
        <authorList>
            <person name="Corre E."/>
            <person name="Pelletier E."/>
            <person name="Niang G."/>
            <person name="Scheremetjew M."/>
            <person name="Finn R."/>
            <person name="Kale V."/>
            <person name="Holt S."/>
            <person name="Cochrane G."/>
            <person name="Meng A."/>
            <person name="Brown T."/>
            <person name="Cohen L."/>
        </authorList>
    </citation>
    <scope>NUCLEOTIDE SEQUENCE</scope>
    <source>
        <strain evidence="17">Isolate 1302-5</strain>
    </source>
</reference>
<accession>A0A7S4HNQ3</accession>
<organism evidence="17">
    <name type="scientific">Odontella aurita</name>
    <dbReference type="NCBI Taxonomy" id="265563"/>
    <lineage>
        <taxon>Eukaryota</taxon>
        <taxon>Sar</taxon>
        <taxon>Stramenopiles</taxon>
        <taxon>Ochrophyta</taxon>
        <taxon>Bacillariophyta</taxon>
        <taxon>Mediophyceae</taxon>
        <taxon>Biddulphiophycidae</taxon>
        <taxon>Eupodiscales</taxon>
        <taxon>Odontellaceae</taxon>
        <taxon>Odontella</taxon>
    </lineage>
</organism>
<evidence type="ECO:0000256" key="9">
    <source>
        <dbReference type="ARBA" id="ARBA00022968"/>
    </source>
</evidence>
<dbReference type="GO" id="GO:0000139">
    <property type="term" value="C:Golgi membrane"/>
    <property type="evidence" value="ECO:0007669"/>
    <property type="project" value="UniProtKB-SubCell"/>
</dbReference>
<protein>
    <recommendedName>
        <fullName evidence="15">Hexosyltransferase</fullName>
        <ecNumber evidence="15">2.4.1.-</ecNumber>
    </recommendedName>
</protein>
<evidence type="ECO:0000256" key="13">
    <source>
        <dbReference type="ARBA" id="ARBA00023180"/>
    </source>
</evidence>
<comment type="subcellular location">
    <subcellularLocation>
        <location evidence="1">Endoplasmic reticulum</location>
    </subcellularLocation>
    <subcellularLocation>
        <location evidence="2 15">Golgi apparatus membrane</location>
        <topology evidence="2 15">Single-pass type II membrane protein</topology>
    </subcellularLocation>
</comment>
<keyword evidence="9" id="KW-0735">Signal-anchor</keyword>
<dbReference type="Gene3D" id="3.90.550.50">
    <property type="match status" value="1"/>
</dbReference>
<evidence type="ECO:0000256" key="11">
    <source>
        <dbReference type="ARBA" id="ARBA00023034"/>
    </source>
</evidence>
<evidence type="ECO:0000256" key="14">
    <source>
        <dbReference type="ARBA" id="ARBA00047667"/>
    </source>
</evidence>
<dbReference type="GO" id="GO:0005783">
    <property type="term" value="C:endoplasmic reticulum"/>
    <property type="evidence" value="ECO:0007669"/>
    <property type="project" value="UniProtKB-SubCell"/>
</dbReference>
<evidence type="ECO:0000256" key="5">
    <source>
        <dbReference type="ARBA" id="ARBA00022676"/>
    </source>
</evidence>